<protein>
    <submittedName>
        <fullName evidence="1">Uncharacterized protein</fullName>
    </submittedName>
</protein>
<accession>A0A8S5M047</accession>
<proteinExistence type="predicted"/>
<organism evidence="1">
    <name type="scientific">Siphoviridae sp. ctuvC1</name>
    <dbReference type="NCBI Taxonomy" id="2826507"/>
    <lineage>
        <taxon>Viruses</taxon>
        <taxon>Duplodnaviria</taxon>
        <taxon>Heunggongvirae</taxon>
        <taxon>Uroviricota</taxon>
        <taxon>Caudoviricetes</taxon>
    </lineage>
</organism>
<name>A0A8S5M047_9CAUD</name>
<evidence type="ECO:0000313" key="1">
    <source>
        <dbReference type="EMBL" id="DAD75504.1"/>
    </source>
</evidence>
<dbReference type="EMBL" id="BK014784">
    <property type="protein sequence ID" value="DAD75504.1"/>
    <property type="molecule type" value="Genomic_DNA"/>
</dbReference>
<reference evidence="1" key="1">
    <citation type="journal article" date="2021" name="Proc. Natl. Acad. Sci. U.S.A.">
        <title>A Catalog of Tens of Thousands of Viruses from Human Metagenomes Reveals Hidden Associations with Chronic Diseases.</title>
        <authorList>
            <person name="Tisza M.J."/>
            <person name="Buck C.B."/>
        </authorList>
    </citation>
    <scope>NUCLEOTIDE SEQUENCE</scope>
    <source>
        <strain evidence="1">CtuvC1</strain>
    </source>
</reference>
<sequence>MKYIKYRTLFCCSFCSFVVKSKGEGKANGAD</sequence>